<dbReference type="PANTHER" id="PTHR30363:SF59">
    <property type="entry name" value="DEOR FAMILY REGULATORY PROTEIN"/>
    <property type="match status" value="1"/>
</dbReference>
<organism evidence="5 6">
    <name type="scientific">Pantoea allii</name>
    <dbReference type="NCBI Taxonomy" id="574096"/>
    <lineage>
        <taxon>Bacteria</taxon>
        <taxon>Pseudomonadati</taxon>
        <taxon>Pseudomonadota</taxon>
        <taxon>Gammaproteobacteria</taxon>
        <taxon>Enterobacterales</taxon>
        <taxon>Erwiniaceae</taxon>
        <taxon>Pantoea</taxon>
    </lineage>
</organism>
<dbReference type="PROSITE" id="PS00894">
    <property type="entry name" value="HTH_DEOR_1"/>
    <property type="match status" value="1"/>
</dbReference>
<dbReference type="SMART" id="SM01134">
    <property type="entry name" value="DeoRC"/>
    <property type="match status" value="1"/>
</dbReference>
<dbReference type="InterPro" id="IPR014036">
    <property type="entry name" value="DeoR-like_C"/>
</dbReference>
<dbReference type="Proteomes" id="UP001197236">
    <property type="component" value="Unassembled WGS sequence"/>
</dbReference>
<dbReference type="EMBL" id="JAHVXZ010000005">
    <property type="protein sequence ID" value="MBW1257922.1"/>
    <property type="molecule type" value="Genomic_DNA"/>
</dbReference>
<evidence type="ECO:0000256" key="3">
    <source>
        <dbReference type="ARBA" id="ARBA00023163"/>
    </source>
</evidence>
<keyword evidence="2 5" id="KW-0238">DNA-binding</keyword>
<reference evidence="5 6" key="1">
    <citation type="submission" date="2021-07" db="EMBL/GenBank/DDBJ databases">
        <title>A novel phosphonate cluster across the Pantoea species complex is important for pathogenicity in onion.</title>
        <authorList>
            <person name="Zhao M."/>
            <person name="Stice S."/>
            <person name="Shin G.Y."/>
            <person name="Coutinho T."/>
            <person name="Gitaitis R."/>
            <person name="Kvitko B."/>
            <person name="Dutta B."/>
        </authorList>
    </citation>
    <scope>NUCLEOTIDE SEQUENCE [LARGE SCALE GENOMIC DNA]</scope>
    <source>
        <strain evidence="5 6">BD 382</strain>
    </source>
</reference>
<dbReference type="SMART" id="SM00420">
    <property type="entry name" value="HTH_DEOR"/>
    <property type="match status" value="1"/>
</dbReference>
<feature type="domain" description="HTH deoR-type" evidence="4">
    <location>
        <begin position="1"/>
        <end position="56"/>
    </location>
</feature>
<dbReference type="Pfam" id="PF00455">
    <property type="entry name" value="DeoRC"/>
    <property type="match status" value="1"/>
</dbReference>
<dbReference type="RefSeq" id="WP_218995508.1">
    <property type="nucleotide sequence ID" value="NZ_CP193917.1"/>
</dbReference>
<dbReference type="InterPro" id="IPR001034">
    <property type="entry name" value="DeoR_HTH"/>
</dbReference>
<evidence type="ECO:0000259" key="4">
    <source>
        <dbReference type="PROSITE" id="PS51000"/>
    </source>
</evidence>
<keyword evidence="1" id="KW-0805">Transcription regulation</keyword>
<keyword evidence="3" id="KW-0804">Transcription</keyword>
<evidence type="ECO:0000313" key="5">
    <source>
        <dbReference type="EMBL" id="MBW1257922.1"/>
    </source>
</evidence>
<comment type="caution">
    <text evidence="5">The sequence shown here is derived from an EMBL/GenBank/DDBJ whole genome shotgun (WGS) entry which is preliminary data.</text>
</comment>
<evidence type="ECO:0000256" key="1">
    <source>
        <dbReference type="ARBA" id="ARBA00023015"/>
    </source>
</evidence>
<protein>
    <submittedName>
        <fullName evidence="5">DeoR/GlpR family DNA-binding transcription regulator</fullName>
    </submittedName>
</protein>
<accession>A0ABS6VF33</accession>
<keyword evidence="6" id="KW-1185">Reference proteome</keyword>
<proteinExistence type="predicted"/>
<dbReference type="NCBIfam" id="NF040887">
    <property type="entry name" value="trans_reg_YciT"/>
    <property type="match status" value="1"/>
</dbReference>
<dbReference type="GO" id="GO:0003677">
    <property type="term" value="F:DNA binding"/>
    <property type="evidence" value="ECO:0007669"/>
    <property type="project" value="UniProtKB-KW"/>
</dbReference>
<dbReference type="InterPro" id="IPR018356">
    <property type="entry name" value="Tscrpt_reg_HTH_DeoR_CS"/>
</dbReference>
<evidence type="ECO:0000256" key="2">
    <source>
        <dbReference type="ARBA" id="ARBA00023125"/>
    </source>
</evidence>
<sequence length="273" mass="29312">MNTRQQQIIELVNSRGSIAVSELAQLVGVSEVTVRQDLNQLAQQRVLRRVHGAAQALDSDDVGTRMNTRYGIKLALARYAADLINDGESVLIEGGSTNALLARILASRKSLTLITVSHYIGHLLKDAACDVIILGGMLQKSSESLTGPLTRYCIQQIHFHKAFVGADGWHPETGFTGRDMQRCDVVDAVLAKGADSYVLTDRSKFGQIHPYPLSSGYQPGHVITEDGLSPDVVARLSEQGIALMQVGIAALQAETSGGNGDGVAQDKAAPKRR</sequence>
<gene>
    <name evidence="5" type="ORF">KYI95_12085</name>
</gene>
<dbReference type="PROSITE" id="PS51000">
    <property type="entry name" value="HTH_DEOR_2"/>
    <property type="match status" value="1"/>
</dbReference>
<dbReference type="PANTHER" id="PTHR30363">
    <property type="entry name" value="HTH-TYPE TRANSCRIPTIONAL REGULATOR SRLR-RELATED"/>
    <property type="match status" value="1"/>
</dbReference>
<dbReference type="Pfam" id="PF08220">
    <property type="entry name" value="HTH_DeoR"/>
    <property type="match status" value="1"/>
</dbReference>
<name>A0ABS6VF33_9GAMM</name>
<evidence type="ECO:0000313" key="6">
    <source>
        <dbReference type="Proteomes" id="UP001197236"/>
    </source>
</evidence>
<dbReference type="InterPro" id="IPR050313">
    <property type="entry name" value="Carb_Metab_HTH_regulators"/>
</dbReference>